<evidence type="ECO:0000256" key="1">
    <source>
        <dbReference type="SAM" id="MobiDB-lite"/>
    </source>
</evidence>
<organism evidence="2 3">
    <name type="scientific">Lactuca sativa</name>
    <name type="common">Garden lettuce</name>
    <dbReference type="NCBI Taxonomy" id="4236"/>
    <lineage>
        <taxon>Eukaryota</taxon>
        <taxon>Viridiplantae</taxon>
        <taxon>Streptophyta</taxon>
        <taxon>Embryophyta</taxon>
        <taxon>Tracheophyta</taxon>
        <taxon>Spermatophyta</taxon>
        <taxon>Magnoliopsida</taxon>
        <taxon>eudicotyledons</taxon>
        <taxon>Gunneridae</taxon>
        <taxon>Pentapetalae</taxon>
        <taxon>asterids</taxon>
        <taxon>campanulids</taxon>
        <taxon>Asterales</taxon>
        <taxon>Asteraceae</taxon>
        <taxon>Cichorioideae</taxon>
        <taxon>Cichorieae</taxon>
        <taxon>Lactucinae</taxon>
        <taxon>Lactuca</taxon>
    </lineage>
</organism>
<feature type="region of interest" description="Disordered" evidence="1">
    <location>
        <begin position="268"/>
        <end position="312"/>
    </location>
</feature>
<feature type="compositionally biased region" description="Basic and acidic residues" evidence="1">
    <location>
        <begin position="204"/>
        <end position="213"/>
    </location>
</feature>
<dbReference type="PANTHER" id="PTHR33472:SF1">
    <property type="entry name" value="EXTENSIN-RELATED"/>
    <property type="match status" value="1"/>
</dbReference>
<evidence type="ECO:0000313" key="2">
    <source>
        <dbReference type="EMBL" id="KAJ0215090.1"/>
    </source>
</evidence>
<gene>
    <name evidence="2" type="ORF">LSAT_V11C300156570</name>
</gene>
<feature type="compositionally biased region" description="Pro residues" evidence="1">
    <location>
        <begin position="20"/>
        <end position="41"/>
    </location>
</feature>
<reference evidence="2 3" key="1">
    <citation type="journal article" date="2017" name="Nat. Commun.">
        <title>Genome assembly with in vitro proximity ligation data and whole-genome triplication in lettuce.</title>
        <authorList>
            <person name="Reyes-Chin-Wo S."/>
            <person name="Wang Z."/>
            <person name="Yang X."/>
            <person name="Kozik A."/>
            <person name="Arikit S."/>
            <person name="Song C."/>
            <person name="Xia L."/>
            <person name="Froenicke L."/>
            <person name="Lavelle D.O."/>
            <person name="Truco M.J."/>
            <person name="Xia R."/>
            <person name="Zhu S."/>
            <person name="Xu C."/>
            <person name="Xu H."/>
            <person name="Xu X."/>
            <person name="Cox K."/>
            <person name="Korf I."/>
            <person name="Meyers B.C."/>
            <person name="Michelmore R.W."/>
        </authorList>
    </citation>
    <scope>NUCLEOTIDE SEQUENCE [LARGE SCALE GENOMIC DNA]</scope>
    <source>
        <strain evidence="3">cv. Salinas</strain>
        <tissue evidence="2">Seedlings</tissue>
    </source>
</reference>
<accession>A0A9R1VYQ3</accession>
<keyword evidence="3" id="KW-1185">Reference proteome</keyword>
<feature type="compositionally biased region" description="Pro residues" evidence="1">
    <location>
        <begin position="89"/>
        <end position="106"/>
    </location>
</feature>
<feature type="compositionally biased region" description="Basic and acidic residues" evidence="1">
    <location>
        <begin position="296"/>
        <end position="305"/>
    </location>
</feature>
<feature type="compositionally biased region" description="Basic and acidic residues" evidence="1">
    <location>
        <begin position="233"/>
        <end position="250"/>
    </location>
</feature>
<proteinExistence type="predicted"/>
<feature type="compositionally biased region" description="Pro residues" evidence="1">
    <location>
        <begin position="167"/>
        <end position="186"/>
    </location>
</feature>
<dbReference type="EMBL" id="NBSK02000003">
    <property type="protein sequence ID" value="KAJ0215090.1"/>
    <property type="molecule type" value="Genomic_DNA"/>
</dbReference>
<protein>
    <recommendedName>
        <fullName evidence="4">Vegetative cell wall protein gp1-like</fullName>
    </recommendedName>
</protein>
<comment type="caution">
    <text evidence="2">The sequence shown here is derived from an EMBL/GenBank/DDBJ whole genome shotgun (WGS) entry which is preliminary data.</text>
</comment>
<feature type="compositionally biased region" description="Pro residues" evidence="1">
    <location>
        <begin position="124"/>
        <end position="146"/>
    </location>
</feature>
<dbReference type="AlphaFoldDB" id="A0A9R1VYQ3"/>
<dbReference type="PANTHER" id="PTHR33472">
    <property type="entry name" value="OS01G0106600 PROTEIN"/>
    <property type="match status" value="1"/>
</dbReference>
<evidence type="ECO:0008006" key="4">
    <source>
        <dbReference type="Google" id="ProtNLM"/>
    </source>
</evidence>
<dbReference type="Proteomes" id="UP000235145">
    <property type="component" value="Unassembled WGS sequence"/>
</dbReference>
<sequence>MATQQGAPSRPWFRLATMVRPPPPPAAPPQPDQAPPPPPRPAAFMRPAFSQTFRVPPTVPPPQTTATPPAVSPPRPAATLPAANGVAPTSPPQPPAGRASPPPPSPKETSSSTSSNSPMQQSRPPSPVTTPHVPPPQPSYSPPPIPRSSTPTYSPPKPSKPLEKKSPPSPPNPISPVSHPPSPLALPSPQLKPEYEQKTMVVQETKEIPKNLDKGFNGDIRRHSVNWGTRNPKKPETSKKHSHSDSEDGGMRIITIAGENKGAIMELSPFGKKTHSFGDNPHMKKDSPTPTSTKPSDGEKSDGKSKAIKSKSPLMSAVMNSNVQGVNNSILYNCSTSHHDPGVHLSLSRKPMAFNSKLKDHIN</sequence>
<feature type="compositionally biased region" description="Low complexity" evidence="1">
    <location>
        <begin position="107"/>
        <end position="123"/>
    </location>
</feature>
<dbReference type="OrthoDB" id="1939627at2759"/>
<feature type="region of interest" description="Disordered" evidence="1">
    <location>
        <begin position="1"/>
        <end position="250"/>
    </location>
</feature>
<evidence type="ECO:0000313" key="3">
    <source>
        <dbReference type="Proteomes" id="UP000235145"/>
    </source>
</evidence>
<name>A0A9R1VYQ3_LACSA</name>